<sequence length="439" mass="47064">MRRLPGSVALTLALLASFALIAATPVASARPAPKASFATLPDIGLASFQNRELPHSIANDRGVDLGGIGSDLYPARRSDEYWMVTDRGPNGLIEVDGKNRRTFPVPAFDPTIVRVRVAHGKLRVVEALPLRTRAGRPVTGMSNQLTHDESPYTYDASTPLPFNPNGVDTEGLVVAPDGSFWLVEEYNPSLLHVSRHGVVLARFVPRGLGLTGTGYPVYETLPAILLTRKQNRGFEGLALSRDGRTLYTSVQSPLSNPTKAAGEASRAIRFLTISARSGKPLGEYLYRMQPVAEYEPSGVQDAMKISGMVALGGDRLLVDERTDKVAKLYVASLRRATNILGSAWDASTTLPSLEALAEVPSSVRPMRKSLLLDLSTVPGVPGKIEGIAVRGSRTVTVVSDNDFGMSDGPAAFDANGRLVDSNVETVLATITLPRGTNLR</sequence>
<protein>
    <submittedName>
        <fullName evidence="3">Esterase-like activity of phytase family protein</fullName>
    </submittedName>
</protein>
<proteinExistence type="predicted"/>
<dbReference type="SUPFAM" id="SSF101898">
    <property type="entry name" value="NHL repeat"/>
    <property type="match status" value="1"/>
</dbReference>
<dbReference type="RefSeq" id="WP_205119931.1">
    <property type="nucleotide sequence ID" value="NZ_JAFBCM010000001.1"/>
</dbReference>
<dbReference type="PANTHER" id="PTHR37957:SF1">
    <property type="entry name" value="PHYTASE-LIKE DOMAIN-CONTAINING PROTEIN"/>
    <property type="match status" value="1"/>
</dbReference>
<reference evidence="4" key="1">
    <citation type="journal article" date="2019" name="Int. J. Syst. Evol. Microbiol.">
        <title>The Global Catalogue of Microorganisms (GCM) 10K type strain sequencing project: providing services to taxonomists for standard genome sequencing and annotation.</title>
        <authorList>
            <consortium name="The Broad Institute Genomics Platform"/>
            <consortium name="The Broad Institute Genome Sequencing Center for Infectious Disease"/>
            <person name="Wu L."/>
            <person name="Ma J."/>
        </authorList>
    </citation>
    <scope>NUCLEOTIDE SEQUENCE [LARGE SCALE GENOMIC DNA]</scope>
    <source>
        <strain evidence="4">CGMCC 4.7241</strain>
    </source>
</reference>
<dbReference type="PANTHER" id="PTHR37957">
    <property type="entry name" value="BLR7070 PROTEIN"/>
    <property type="match status" value="1"/>
</dbReference>
<evidence type="ECO:0000259" key="2">
    <source>
        <dbReference type="Pfam" id="PF13449"/>
    </source>
</evidence>
<comment type="caution">
    <text evidence="3">The sequence shown here is derived from an EMBL/GenBank/DDBJ whole genome shotgun (WGS) entry which is preliminary data.</text>
</comment>
<evidence type="ECO:0000256" key="1">
    <source>
        <dbReference type="SAM" id="SignalP"/>
    </source>
</evidence>
<evidence type="ECO:0000313" key="4">
    <source>
        <dbReference type="Proteomes" id="UP001595699"/>
    </source>
</evidence>
<dbReference type="InterPro" id="IPR027372">
    <property type="entry name" value="Phytase-like_dom"/>
</dbReference>
<accession>A0ABV7YDV6</accession>
<name>A0ABV7YDV6_9ACTN</name>
<feature type="signal peptide" evidence="1">
    <location>
        <begin position="1"/>
        <end position="22"/>
    </location>
</feature>
<dbReference type="Pfam" id="PF13449">
    <property type="entry name" value="Phytase-like"/>
    <property type="match status" value="1"/>
</dbReference>
<feature type="chain" id="PRO_5046359279" evidence="1">
    <location>
        <begin position="23"/>
        <end position="439"/>
    </location>
</feature>
<dbReference type="EMBL" id="JBHRZH010000017">
    <property type="protein sequence ID" value="MFC3762979.1"/>
    <property type="molecule type" value="Genomic_DNA"/>
</dbReference>
<organism evidence="3 4">
    <name type="scientific">Tenggerimyces flavus</name>
    <dbReference type="NCBI Taxonomy" id="1708749"/>
    <lineage>
        <taxon>Bacteria</taxon>
        <taxon>Bacillati</taxon>
        <taxon>Actinomycetota</taxon>
        <taxon>Actinomycetes</taxon>
        <taxon>Propionibacteriales</taxon>
        <taxon>Nocardioidaceae</taxon>
        <taxon>Tenggerimyces</taxon>
    </lineage>
</organism>
<keyword evidence="4" id="KW-1185">Reference proteome</keyword>
<keyword evidence="1" id="KW-0732">Signal</keyword>
<dbReference type="Proteomes" id="UP001595699">
    <property type="component" value="Unassembled WGS sequence"/>
</dbReference>
<gene>
    <name evidence="3" type="ORF">ACFOUW_19215</name>
</gene>
<evidence type="ECO:0000313" key="3">
    <source>
        <dbReference type="EMBL" id="MFC3762979.1"/>
    </source>
</evidence>
<feature type="domain" description="Phytase-like" evidence="2">
    <location>
        <begin position="65"/>
        <end position="403"/>
    </location>
</feature>